<keyword evidence="1" id="KW-0472">Membrane</keyword>
<keyword evidence="3" id="KW-1185">Reference proteome</keyword>
<dbReference type="EMBL" id="AWWV01010242">
    <property type="protein sequence ID" value="OMO80862.1"/>
    <property type="molecule type" value="Genomic_DNA"/>
</dbReference>
<proteinExistence type="predicted"/>
<evidence type="ECO:0000313" key="3">
    <source>
        <dbReference type="Proteomes" id="UP000188268"/>
    </source>
</evidence>
<dbReference type="AlphaFoldDB" id="A0A1R3IE51"/>
<feature type="transmembrane region" description="Helical" evidence="1">
    <location>
        <begin position="30"/>
        <end position="47"/>
    </location>
</feature>
<comment type="caution">
    <text evidence="2">The sequence shown here is derived from an EMBL/GenBank/DDBJ whole genome shotgun (WGS) entry which is preliminary data.</text>
</comment>
<protein>
    <submittedName>
        <fullName evidence="2">Uncharacterized protein</fullName>
    </submittedName>
</protein>
<keyword evidence="1" id="KW-1133">Transmembrane helix</keyword>
<gene>
    <name evidence="2" type="ORF">CCACVL1_12715</name>
</gene>
<accession>A0A1R3IE51</accession>
<dbReference type="Gramene" id="OMO80862">
    <property type="protein sequence ID" value="OMO80862"/>
    <property type="gene ID" value="CCACVL1_12715"/>
</dbReference>
<reference evidence="2 3" key="1">
    <citation type="submission" date="2013-09" db="EMBL/GenBank/DDBJ databases">
        <title>Corchorus capsularis genome sequencing.</title>
        <authorList>
            <person name="Alam M."/>
            <person name="Haque M.S."/>
            <person name="Islam M.S."/>
            <person name="Emdad E.M."/>
            <person name="Islam M.M."/>
            <person name="Ahmed B."/>
            <person name="Halim A."/>
            <person name="Hossen Q.M.M."/>
            <person name="Hossain M.Z."/>
            <person name="Ahmed R."/>
            <person name="Khan M.M."/>
            <person name="Islam R."/>
            <person name="Rashid M.M."/>
            <person name="Khan S.A."/>
            <person name="Rahman M.S."/>
            <person name="Alam M."/>
        </authorList>
    </citation>
    <scope>NUCLEOTIDE SEQUENCE [LARGE SCALE GENOMIC DNA]</scope>
    <source>
        <strain evidence="3">cv. CVL-1</strain>
        <tissue evidence="2">Whole seedling</tissue>
    </source>
</reference>
<evidence type="ECO:0000313" key="2">
    <source>
        <dbReference type="EMBL" id="OMO80862.1"/>
    </source>
</evidence>
<sequence length="49" mass="5629">MGKFNKLLTCSLKWTPKVCRLDLKCTVKSFRVAFMNGIFLQILAIVVRP</sequence>
<keyword evidence="1" id="KW-0812">Transmembrane</keyword>
<name>A0A1R3IE51_COCAP</name>
<organism evidence="2 3">
    <name type="scientific">Corchorus capsularis</name>
    <name type="common">Jute</name>
    <dbReference type="NCBI Taxonomy" id="210143"/>
    <lineage>
        <taxon>Eukaryota</taxon>
        <taxon>Viridiplantae</taxon>
        <taxon>Streptophyta</taxon>
        <taxon>Embryophyta</taxon>
        <taxon>Tracheophyta</taxon>
        <taxon>Spermatophyta</taxon>
        <taxon>Magnoliopsida</taxon>
        <taxon>eudicotyledons</taxon>
        <taxon>Gunneridae</taxon>
        <taxon>Pentapetalae</taxon>
        <taxon>rosids</taxon>
        <taxon>malvids</taxon>
        <taxon>Malvales</taxon>
        <taxon>Malvaceae</taxon>
        <taxon>Grewioideae</taxon>
        <taxon>Apeibeae</taxon>
        <taxon>Corchorus</taxon>
    </lineage>
</organism>
<evidence type="ECO:0000256" key="1">
    <source>
        <dbReference type="SAM" id="Phobius"/>
    </source>
</evidence>
<dbReference type="Proteomes" id="UP000188268">
    <property type="component" value="Unassembled WGS sequence"/>
</dbReference>